<evidence type="ECO:0000256" key="4">
    <source>
        <dbReference type="ARBA" id="ARBA00022597"/>
    </source>
</evidence>
<keyword evidence="5 9" id="KW-0812">Transmembrane</keyword>
<dbReference type="GO" id="GO:0005886">
    <property type="term" value="C:plasma membrane"/>
    <property type="evidence" value="ECO:0007669"/>
    <property type="project" value="UniProtKB-SubCell"/>
</dbReference>
<evidence type="ECO:0000256" key="3">
    <source>
        <dbReference type="ARBA" id="ARBA00022475"/>
    </source>
</evidence>
<keyword evidence="2" id="KW-0813">Transport</keyword>
<gene>
    <name evidence="11" type="ORF">LPLAT_LOCUS10111</name>
</gene>
<dbReference type="AlphaFoldDB" id="A0AAV2NYB9"/>
<feature type="transmembrane region" description="Helical" evidence="9">
    <location>
        <begin position="143"/>
        <end position="162"/>
    </location>
</feature>
<dbReference type="InterPro" id="IPR020846">
    <property type="entry name" value="MFS_dom"/>
</dbReference>
<feature type="region of interest" description="Disordered" evidence="8">
    <location>
        <begin position="454"/>
        <end position="476"/>
    </location>
</feature>
<feature type="transmembrane region" description="Helical" evidence="9">
    <location>
        <begin position="56"/>
        <end position="78"/>
    </location>
</feature>
<feature type="transmembrane region" description="Helical" evidence="9">
    <location>
        <begin position="252"/>
        <end position="275"/>
    </location>
</feature>
<keyword evidence="6 9" id="KW-1133">Transmembrane helix</keyword>
<feature type="transmembrane region" description="Helical" evidence="9">
    <location>
        <begin position="318"/>
        <end position="340"/>
    </location>
</feature>
<dbReference type="PANTHER" id="PTHR48021">
    <property type="match status" value="1"/>
</dbReference>
<keyword evidence="7 9" id="KW-0472">Membrane</keyword>
<dbReference type="PROSITE" id="PS00217">
    <property type="entry name" value="SUGAR_TRANSPORT_2"/>
    <property type="match status" value="1"/>
</dbReference>
<feature type="transmembrane region" description="Helical" evidence="9">
    <location>
        <begin position="287"/>
        <end position="311"/>
    </location>
</feature>
<keyword evidence="3" id="KW-1003">Cell membrane</keyword>
<organism evidence="11 12">
    <name type="scientific">Lasius platythorax</name>
    <dbReference type="NCBI Taxonomy" id="488582"/>
    <lineage>
        <taxon>Eukaryota</taxon>
        <taxon>Metazoa</taxon>
        <taxon>Ecdysozoa</taxon>
        <taxon>Arthropoda</taxon>
        <taxon>Hexapoda</taxon>
        <taxon>Insecta</taxon>
        <taxon>Pterygota</taxon>
        <taxon>Neoptera</taxon>
        <taxon>Endopterygota</taxon>
        <taxon>Hymenoptera</taxon>
        <taxon>Apocrita</taxon>
        <taxon>Aculeata</taxon>
        <taxon>Formicoidea</taxon>
        <taxon>Formicidae</taxon>
        <taxon>Formicinae</taxon>
        <taxon>Lasius</taxon>
        <taxon>Lasius</taxon>
    </lineage>
</organism>
<keyword evidence="4" id="KW-0762">Sugar transport</keyword>
<name>A0AAV2NYB9_9HYME</name>
<dbReference type="Pfam" id="PF00083">
    <property type="entry name" value="Sugar_tr"/>
    <property type="match status" value="1"/>
</dbReference>
<dbReference type="EMBL" id="OZ034828">
    <property type="protein sequence ID" value="CAL1684499.1"/>
    <property type="molecule type" value="Genomic_DNA"/>
</dbReference>
<proteinExistence type="predicted"/>
<accession>A0AAV2NYB9</accession>
<feature type="transmembrane region" description="Helical" evidence="9">
    <location>
        <begin position="418"/>
        <end position="438"/>
    </location>
</feature>
<evidence type="ECO:0000259" key="10">
    <source>
        <dbReference type="PROSITE" id="PS50850"/>
    </source>
</evidence>
<reference evidence="11" key="1">
    <citation type="submission" date="2024-04" db="EMBL/GenBank/DDBJ databases">
        <authorList>
            <consortium name="Molecular Ecology Group"/>
        </authorList>
    </citation>
    <scope>NUCLEOTIDE SEQUENCE</scope>
</reference>
<dbReference type="FunFam" id="1.20.1250.20:FF:000218">
    <property type="entry name" value="facilitated trehalose transporter Tret1"/>
    <property type="match status" value="1"/>
</dbReference>
<dbReference type="PROSITE" id="PS00216">
    <property type="entry name" value="SUGAR_TRANSPORT_1"/>
    <property type="match status" value="1"/>
</dbReference>
<feature type="transmembrane region" description="Helical" evidence="9">
    <location>
        <begin position="12"/>
        <end position="36"/>
    </location>
</feature>
<dbReference type="InterPro" id="IPR050549">
    <property type="entry name" value="MFS_Trehalose_Transporter"/>
</dbReference>
<dbReference type="PROSITE" id="PS50850">
    <property type="entry name" value="MFS"/>
    <property type="match status" value="1"/>
</dbReference>
<evidence type="ECO:0000256" key="9">
    <source>
        <dbReference type="SAM" id="Phobius"/>
    </source>
</evidence>
<feature type="transmembrane region" description="Helical" evidence="9">
    <location>
        <begin position="85"/>
        <end position="107"/>
    </location>
</feature>
<dbReference type="PANTHER" id="PTHR48021:SF1">
    <property type="entry name" value="GH07001P-RELATED"/>
    <property type="match status" value="1"/>
</dbReference>
<dbReference type="InterPro" id="IPR005828">
    <property type="entry name" value="MFS_sugar_transport-like"/>
</dbReference>
<dbReference type="InterPro" id="IPR005829">
    <property type="entry name" value="Sugar_transporter_CS"/>
</dbReference>
<sequence length="476" mass="53486">MSKMYEALLRLWPQWLAAIIVILLCISIGLAIGWTSPYLAQLIGEDPPFPITPEQASWIASLLPLGRLFGAVIGSLFVEYLGSKMSVLLTGLPMIFGWICVICANSVTWLYIFRIFSGLAMGMVFSCYPLYIGEISAPSIRGALVTLIINGMPFGILFGNIMGPNMSMMCFGIISLILTICYVTTFLFLPRSPHYFVRRNDMERAEKAIQWYFRKSDIRSELEAVEHFVKSTQAVTIRERLEQIRIPKNRHAFTIIILLFMFMQLSGLNTVIFYMEIIVRKAMVTSIAPSSVVMIVNSIGIIFGLCGAYAIDRYGRRILLAISCSGVIVGMLSLGLHFLLLDHDYDPGDLEWFLILSLIIFMSMCFGLVPVPSTMLSELFPSDLKSVAGFVASITSAIFAFVSTKSYQPLVDIMGEQYIFWIYATIIMICLLYSITLMPETKGKTLQEIQDMMAARNTTERSRRENPVETEDTLTN</sequence>
<evidence type="ECO:0000256" key="6">
    <source>
        <dbReference type="ARBA" id="ARBA00022989"/>
    </source>
</evidence>
<dbReference type="Proteomes" id="UP001497644">
    <property type="component" value="Chromosome 5"/>
</dbReference>
<protein>
    <recommendedName>
        <fullName evidence="10">Major facilitator superfamily (MFS) profile domain-containing protein</fullName>
    </recommendedName>
</protein>
<evidence type="ECO:0000256" key="7">
    <source>
        <dbReference type="ARBA" id="ARBA00023136"/>
    </source>
</evidence>
<feature type="compositionally biased region" description="Basic and acidic residues" evidence="8">
    <location>
        <begin position="458"/>
        <end position="467"/>
    </location>
</feature>
<feature type="transmembrane region" description="Helical" evidence="9">
    <location>
        <begin position="168"/>
        <end position="189"/>
    </location>
</feature>
<feature type="transmembrane region" description="Helical" evidence="9">
    <location>
        <begin position="352"/>
        <end position="372"/>
    </location>
</feature>
<evidence type="ECO:0000256" key="1">
    <source>
        <dbReference type="ARBA" id="ARBA00004651"/>
    </source>
</evidence>
<evidence type="ECO:0000256" key="2">
    <source>
        <dbReference type="ARBA" id="ARBA00022448"/>
    </source>
</evidence>
<evidence type="ECO:0000313" key="11">
    <source>
        <dbReference type="EMBL" id="CAL1684499.1"/>
    </source>
</evidence>
<evidence type="ECO:0000313" key="12">
    <source>
        <dbReference type="Proteomes" id="UP001497644"/>
    </source>
</evidence>
<comment type="subcellular location">
    <subcellularLocation>
        <location evidence="1">Cell membrane</location>
        <topology evidence="1">Multi-pass membrane protein</topology>
    </subcellularLocation>
</comment>
<feature type="transmembrane region" description="Helical" evidence="9">
    <location>
        <begin position="113"/>
        <end position="131"/>
    </location>
</feature>
<keyword evidence="12" id="KW-1185">Reference proteome</keyword>
<dbReference type="Gene3D" id="1.20.1250.20">
    <property type="entry name" value="MFS general substrate transporter like domains"/>
    <property type="match status" value="1"/>
</dbReference>
<dbReference type="SUPFAM" id="SSF103473">
    <property type="entry name" value="MFS general substrate transporter"/>
    <property type="match status" value="1"/>
</dbReference>
<feature type="transmembrane region" description="Helical" evidence="9">
    <location>
        <begin position="384"/>
        <end position="403"/>
    </location>
</feature>
<evidence type="ECO:0000256" key="8">
    <source>
        <dbReference type="SAM" id="MobiDB-lite"/>
    </source>
</evidence>
<dbReference type="GO" id="GO:0022857">
    <property type="term" value="F:transmembrane transporter activity"/>
    <property type="evidence" value="ECO:0007669"/>
    <property type="project" value="InterPro"/>
</dbReference>
<dbReference type="InterPro" id="IPR036259">
    <property type="entry name" value="MFS_trans_sf"/>
</dbReference>
<feature type="domain" description="Major facilitator superfamily (MFS) profile" evidence="10">
    <location>
        <begin position="13"/>
        <end position="442"/>
    </location>
</feature>
<evidence type="ECO:0000256" key="5">
    <source>
        <dbReference type="ARBA" id="ARBA00022692"/>
    </source>
</evidence>